<dbReference type="Pfam" id="PF05163">
    <property type="entry name" value="DinB"/>
    <property type="match status" value="1"/>
</dbReference>
<dbReference type="OrthoDB" id="9811413at2"/>
<name>A0A521BFR1_9BACT</name>
<sequence length="168" mass="19489">MKHKAKQQYDYHHWANNRLLKHLHHLPGEVYSKQVNSVFATVAEVITHIYRTDGMWLSVMTGDPLEETMVLIKQHEQEVEGQDLGGMETLYTAMSNKYESFFRSQEDLDVILSIEHPKYGKLECSIAELVQHVVNHGTYHRGNITAMLRQQGHPGVPTDYVFYLYDKS</sequence>
<gene>
    <name evidence="4" type="ORF">SAMN06265218_10374</name>
</gene>
<dbReference type="PANTHER" id="PTHR37302">
    <property type="entry name" value="SLR1116 PROTEIN"/>
    <property type="match status" value="1"/>
</dbReference>
<dbReference type="EMBL" id="FXTH01000003">
    <property type="protein sequence ID" value="SMO45915.1"/>
    <property type="molecule type" value="Genomic_DNA"/>
</dbReference>
<dbReference type="Gene3D" id="1.20.120.450">
    <property type="entry name" value="dinb family like domain"/>
    <property type="match status" value="1"/>
</dbReference>
<evidence type="ECO:0000313" key="5">
    <source>
        <dbReference type="Proteomes" id="UP000317593"/>
    </source>
</evidence>
<comment type="similarity">
    <text evidence="1">Belongs to the DinB family.</text>
</comment>
<keyword evidence="2 3" id="KW-0479">Metal-binding</keyword>
<dbReference type="SUPFAM" id="SSF109854">
    <property type="entry name" value="DinB/YfiT-like putative metalloenzymes"/>
    <property type="match status" value="1"/>
</dbReference>
<evidence type="ECO:0000313" key="4">
    <source>
        <dbReference type="EMBL" id="SMO45915.1"/>
    </source>
</evidence>
<accession>A0A521BFR1</accession>
<dbReference type="InterPro" id="IPR007837">
    <property type="entry name" value="DinB"/>
</dbReference>
<evidence type="ECO:0000256" key="1">
    <source>
        <dbReference type="ARBA" id="ARBA00008635"/>
    </source>
</evidence>
<dbReference type="InterPro" id="IPR034660">
    <property type="entry name" value="DinB/YfiT-like"/>
</dbReference>
<dbReference type="AlphaFoldDB" id="A0A521BFR1"/>
<dbReference type="GO" id="GO:0046872">
    <property type="term" value="F:metal ion binding"/>
    <property type="evidence" value="ECO:0007669"/>
    <property type="project" value="UniProtKB-KW"/>
</dbReference>
<feature type="binding site" evidence="3">
    <location>
        <position position="48"/>
    </location>
    <ligand>
        <name>a divalent metal cation</name>
        <dbReference type="ChEBI" id="CHEBI:60240"/>
    </ligand>
</feature>
<protein>
    <submittedName>
        <fullName evidence="4">Uncharacterized damage-inducible protein DinB (Forms a four-helix bundle)</fullName>
    </submittedName>
</protein>
<dbReference type="RefSeq" id="WP_142713309.1">
    <property type="nucleotide sequence ID" value="NZ_FXTH01000003.1"/>
</dbReference>
<feature type="binding site" evidence="3">
    <location>
        <position position="136"/>
    </location>
    <ligand>
        <name>a divalent metal cation</name>
        <dbReference type="ChEBI" id="CHEBI:60240"/>
    </ligand>
</feature>
<reference evidence="4 5" key="1">
    <citation type="submission" date="2017-05" db="EMBL/GenBank/DDBJ databases">
        <authorList>
            <person name="Varghese N."/>
            <person name="Submissions S."/>
        </authorList>
    </citation>
    <scope>NUCLEOTIDE SEQUENCE [LARGE SCALE GENOMIC DNA]</scope>
    <source>
        <strain evidence="4 5">DSM 21194</strain>
    </source>
</reference>
<dbReference type="PANTHER" id="PTHR37302:SF1">
    <property type="entry name" value="PROTEIN DINB"/>
    <property type="match status" value="1"/>
</dbReference>
<dbReference type="Proteomes" id="UP000317593">
    <property type="component" value="Unassembled WGS sequence"/>
</dbReference>
<feature type="binding site" evidence="3">
    <location>
        <position position="140"/>
    </location>
    <ligand>
        <name>a divalent metal cation</name>
        <dbReference type="ChEBI" id="CHEBI:60240"/>
    </ligand>
</feature>
<keyword evidence="5" id="KW-1185">Reference proteome</keyword>
<organism evidence="4 5">
    <name type="scientific">Fodinibius sediminis</name>
    <dbReference type="NCBI Taxonomy" id="1214077"/>
    <lineage>
        <taxon>Bacteria</taxon>
        <taxon>Pseudomonadati</taxon>
        <taxon>Balneolota</taxon>
        <taxon>Balneolia</taxon>
        <taxon>Balneolales</taxon>
        <taxon>Balneolaceae</taxon>
        <taxon>Fodinibius</taxon>
    </lineage>
</organism>
<evidence type="ECO:0000256" key="2">
    <source>
        <dbReference type="ARBA" id="ARBA00022723"/>
    </source>
</evidence>
<proteinExistence type="inferred from homology"/>
<evidence type="ECO:0000256" key="3">
    <source>
        <dbReference type="PIRSR" id="PIRSR607837-1"/>
    </source>
</evidence>